<dbReference type="Pfam" id="PF14412">
    <property type="entry name" value="AHH"/>
    <property type="match status" value="1"/>
</dbReference>
<dbReference type="Gene3D" id="2.180.10.10">
    <property type="entry name" value="RHS repeat-associated core"/>
    <property type="match status" value="1"/>
</dbReference>
<dbReference type="InterPro" id="IPR032871">
    <property type="entry name" value="AHH_dom_containing"/>
</dbReference>
<dbReference type="CDD" id="cd20745">
    <property type="entry name" value="FIX_RhsA_AHH_HNH-like"/>
    <property type="match status" value="1"/>
</dbReference>
<accession>A0A972FIZ2</accession>
<comment type="caution">
    <text evidence="1">The sequence shown here is derived from an EMBL/GenBank/DDBJ whole genome shotgun (WGS) entry which is preliminary data.</text>
</comment>
<organism evidence="1 2">
    <name type="scientific">Flavobacterium silvaticum</name>
    <dbReference type="NCBI Taxonomy" id="1852020"/>
    <lineage>
        <taxon>Bacteria</taxon>
        <taxon>Pseudomonadati</taxon>
        <taxon>Bacteroidota</taxon>
        <taxon>Flavobacteriia</taxon>
        <taxon>Flavobacteriales</taxon>
        <taxon>Flavobacteriaceae</taxon>
        <taxon>Flavobacterium</taxon>
    </lineage>
</organism>
<evidence type="ECO:0008006" key="3">
    <source>
        <dbReference type="Google" id="ProtNLM"/>
    </source>
</evidence>
<keyword evidence="2" id="KW-1185">Reference proteome</keyword>
<sequence length="295" mass="32799">MDYRQYDNALGRFNCIDALAELSPSRSPYHFANNNPVFWSDPSGLISQNVINSMMEHSSSGKTTWYNDNSGSFYNENGGSVDSSTGEFTQFDALSQVTIYTYGKGYSADRSFIGQLQSHVYQNGKFYQGFRDRRASQGMDEFQDGLDWLGTVPFFGEPVDLVNASISGLRGNYGNASLSLAAMVPVAGWGATAFKQIQRHHIIPRAVFRDASKALQDVISLNGGLNLKKLPSGFHGNHPEYSKYVRSELNQIQNITEGSIKALQKDLNSLINQAYDNYKATGQNLNDYFRNLNGN</sequence>
<reference evidence="1" key="1">
    <citation type="submission" date="2020-02" db="EMBL/GenBank/DDBJ databases">
        <title>Flavobacterium sp. genome.</title>
        <authorList>
            <person name="Jung H.S."/>
            <person name="Baek J.H."/>
            <person name="Jeon C.O."/>
        </authorList>
    </citation>
    <scope>NUCLEOTIDE SEQUENCE</scope>
    <source>
        <strain evidence="1">SE-s28</strain>
    </source>
</reference>
<dbReference type="AlphaFoldDB" id="A0A972FIZ2"/>
<proteinExistence type="predicted"/>
<protein>
    <recommendedName>
        <fullName evidence="3">RHS repeat-associated core domain-containing protein</fullName>
    </recommendedName>
</protein>
<gene>
    <name evidence="1" type="ORF">G6047_00700</name>
</gene>
<name>A0A972FIZ2_9FLAO</name>
<evidence type="ECO:0000313" key="2">
    <source>
        <dbReference type="Proteomes" id="UP000712080"/>
    </source>
</evidence>
<dbReference type="EMBL" id="JAAMPU010000090">
    <property type="protein sequence ID" value="NMH26537.1"/>
    <property type="molecule type" value="Genomic_DNA"/>
</dbReference>
<evidence type="ECO:0000313" key="1">
    <source>
        <dbReference type="EMBL" id="NMH26537.1"/>
    </source>
</evidence>
<dbReference type="InterPro" id="IPR022385">
    <property type="entry name" value="Rhs_assc_core"/>
</dbReference>
<dbReference type="Proteomes" id="UP000712080">
    <property type="component" value="Unassembled WGS sequence"/>
</dbReference>
<dbReference type="NCBIfam" id="TIGR03696">
    <property type="entry name" value="Rhs_assc_core"/>
    <property type="match status" value="1"/>
</dbReference>